<sequence>MAKIVFALNQSLDGFVDHDHTAFQPDPVLFRHFIDDVRGLAGSLYGRRMYETMRYWDGDHFEWDAPEREYAAAWQSKPKWVVSRTLKSVGPNASLIEGDLAAAIRGLKAQHEGEIEIAGPELAHSLTELGLVDEYRLYLHPVVLGHGKPFFAGPRQPLRLVASDRIGEKVIRLTYVPA</sequence>
<dbReference type="SUPFAM" id="SSF53597">
    <property type="entry name" value="Dihydrofolate reductase-like"/>
    <property type="match status" value="1"/>
</dbReference>
<feature type="domain" description="Bacterial bifunctional deaminase-reductase C-terminal" evidence="1">
    <location>
        <begin position="3"/>
        <end position="171"/>
    </location>
</feature>
<evidence type="ECO:0000313" key="3">
    <source>
        <dbReference type="Proteomes" id="UP000031938"/>
    </source>
</evidence>
<dbReference type="OrthoDB" id="195113at2"/>
<dbReference type="STRING" id="889306.KP78_30610"/>
<evidence type="ECO:0000313" key="2">
    <source>
        <dbReference type="EMBL" id="KIL45517.1"/>
    </source>
</evidence>
<dbReference type="AlphaFoldDB" id="A0A0C2V9A4"/>
<accession>A0A0C2V9A4</accession>
<dbReference type="PATRIC" id="fig|889306.3.peg.3074"/>
<evidence type="ECO:0000259" key="1">
    <source>
        <dbReference type="Pfam" id="PF01872"/>
    </source>
</evidence>
<gene>
    <name evidence="2" type="ORF">KP78_30610</name>
</gene>
<dbReference type="Pfam" id="PF01872">
    <property type="entry name" value="RibD_C"/>
    <property type="match status" value="1"/>
</dbReference>
<dbReference type="InterPro" id="IPR050765">
    <property type="entry name" value="Riboflavin_Biosynth_HTPR"/>
</dbReference>
<dbReference type="GO" id="GO:0009231">
    <property type="term" value="P:riboflavin biosynthetic process"/>
    <property type="evidence" value="ECO:0007669"/>
    <property type="project" value="InterPro"/>
</dbReference>
<dbReference type="Proteomes" id="UP000031938">
    <property type="component" value="Unassembled WGS sequence"/>
</dbReference>
<dbReference type="PANTHER" id="PTHR38011">
    <property type="entry name" value="DIHYDROFOLATE REDUCTASE FAMILY PROTEIN (AFU_ORTHOLOGUE AFUA_8G06820)"/>
    <property type="match status" value="1"/>
</dbReference>
<reference evidence="2 3" key="1">
    <citation type="submission" date="2015-01" db="EMBL/GenBank/DDBJ databases">
        <title>Genome sequencing of Jeotgalibacillus soli.</title>
        <authorList>
            <person name="Goh K.M."/>
            <person name="Chan K.-G."/>
            <person name="Yaakop A.S."/>
            <person name="Ee R."/>
            <person name="Gan H.M."/>
            <person name="Chan C.S."/>
        </authorList>
    </citation>
    <scope>NUCLEOTIDE SEQUENCE [LARGE SCALE GENOMIC DNA]</scope>
    <source>
        <strain evidence="2 3">P9</strain>
    </source>
</reference>
<proteinExistence type="predicted"/>
<organism evidence="2 3">
    <name type="scientific">Jeotgalibacillus soli</name>
    <dbReference type="NCBI Taxonomy" id="889306"/>
    <lineage>
        <taxon>Bacteria</taxon>
        <taxon>Bacillati</taxon>
        <taxon>Bacillota</taxon>
        <taxon>Bacilli</taxon>
        <taxon>Bacillales</taxon>
        <taxon>Caryophanaceae</taxon>
        <taxon>Jeotgalibacillus</taxon>
    </lineage>
</organism>
<dbReference type="PANTHER" id="PTHR38011:SF11">
    <property type="entry name" value="2,5-DIAMINO-6-RIBOSYLAMINO-4(3H)-PYRIMIDINONE 5'-PHOSPHATE REDUCTASE"/>
    <property type="match status" value="1"/>
</dbReference>
<keyword evidence="3" id="KW-1185">Reference proteome</keyword>
<comment type="caution">
    <text evidence="2">The sequence shown here is derived from an EMBL/GenBank/DDBJ whole genome shotgun (WGS) entry which is preliminary data.</text>
</comment>
<dbReference type="Gene3D" id="3.40.430.10">
    <property type="entry name" value="Dihydrofolate Reductase, subunit A"/>
    <property type="match status" value="1"/>
</dbReference>
<dbReference type="InterPro" id="IPR002734">
    <property type="entry name" value="RibDG_C"/>
</dbReference>
<dbReference type="RefSeq" id="WP_041089887.1">
    <property type="nucleotide sequence ID" value="NZ_JXRP01000018.1"/>
</dbReference>
<dbReference type="InterPro" id="IPR024072">
    <property type="entry name" value="DHFR-like_dom_sf"/>
</dbReference>
<protein>
    <submittedName>
        <fullName evidence="2">Deaminase reductase</fullName>
    </submittedName>
</protein>
<dbReference type="EMBL" id="JXRP01000018">
    <property type="protein sequence ID" value="KIL45517.1"/>
    <property type="molecule type" value="Genomic_DNA"/>
</dbReference>
<name>A0A0C2V9A4_9BACL</name>
<dbReference type="GO" id="GO:0008703">
    <property type="term" value="F:5-amino-6-(5-phosphoribosylamino)uracil reductase activity"/>
    <property type="evidence" value="ECO:0007669"/>
    <property type="project" value="InterPro"/>
</dbReference>